<comment type="similarity">
    <text evidence="1 3">Belongs to the gamma-glutamylcyclotransferase family.</text>
</comment>
<evidence type="ECO:0000313" key="5">
    <source>
        <dbReference type="EMBL" id="EDM22925.1"/>
    </source>
</evidence>
<sequence length="117" mass="14291">MKIFVYGSLKKGKKLSYYLKNAKFLGEAITCKPYPLILSKSKWYPYLLEKNDGFKIKGEVYEIDFKTLKKLDRLEEAPFYYYRRKICVILNNKKTKSWCYFKRKPIKYKKRDLLREF</sequence>
<proteinExistence type="inferred from homology"/>
<dbReference type="PANTHER" id="PTHR12510:SF4">
    <property type="entry name" value="GAMMA-GLUTAMYLAMINECYCLOTRANSFERASE"/>
    <property type="match status" value="1"/>
</dbReference>
<dbReference type="Proteomes" id="UP000003288">
    <property type="component" value="Unassembled WGS sequence"/>
</dbReference>
<dbReference type="AlphaFoldDB" id="A0AAI9F1P4"/>
<accession>A0AAI9F1P4</accession>
<dbReference type="GO" id="GO:0061929">
    <property type="term" value="F:gamma-glutamylaminecyclotransferase activity"/>
    <property type="evidence" value="ECO:0007669"/>
    <property type="project" value="InterPro"/>
</dbReference>
<evidence type="ECO:0000313" key="7">
    <source>
        <dbReference type="Proteomes" id="UP000003288"/>
    </source>
</evidence>
<reference evidence="6 8" key="2">
    <citation type="submission" date="2019-05" db="EMBL/GenBank/DDBJ databases">
        <title>A comparative analysis of the Nautiliaceae.</title>
        <authorList>
            <person name="Grosche A."/>
            <person name="Smedile F."/>
            <person name="Vetriani C."/>
        </authorList>
    </citation>
    <scope>NUCLEOTIDE SEQUENCE [LARGE SCALE GENOMIC DNA]</scope>
    <source>
        <strain evidence="6 8">TB-2</strain>
    </source>
</reference>
<feature type="active site" description="Proton acceptor" evidence="2">
    <location>
        <position position="75"/>
    </location>
</feature>
<gene>
    <name evidence="5" type="ORF">CMTB2_07795</name>
    <name evidence="6" type="ORF">FE773_04650</name>
</gene>
<name>A0AAI9F1P4_9BACT</name>
<dbReference type="Pfam" id="PF06094">
    <property type="entry name" value="GGACT"/>
    <property type="match status" value="1"/>
</dbReference>
<dbReference type="Gene3D" id="3.10.490.10">
    <property type="entry name" value="Gamma-glutamyl cyclotransferase-like"/>
    <property type="match status" value="1"/>
</dbReference>
<dbReference type="InterPro" id="IPR036568">
    <property type="entry name" value="GGCT-like_sf"/>
</dbReference>
<dbReference type="RefSeq" id="WP_007475693.1">
    <property type="nucleotide sequence ID" value="NZ_ABCJ01000016.1"/>
</dbReference>
<dbReference type="InterPro" id="IPR039126">
    <property type="entry name" value="GGACT"/>
</dbReference>
<evidence type="ECO:0000256" key="3">
    <source>
        <dbReference type="RuleBase" id="RU367036"/>
    </source>
</evidence>
<evidence type="ECO:0000313" key="6">
    <source>
        <dbReference type="EMBL" id="QCT94494.1"/>
    </source>
</evidence>
<evidence type="ECO:0000313" key="8">
    <source>
        <dbReference type="Proteomes" id="UP000306825"/>
    </source>
</evidence>
<dbReference type="EMBL" id="ABCJ01000016">
    <property type="protein sequence ID" value="EDM22925.1"/>
    <property type="molecule type" value="Genomic_DNA"/>
</dbReference>
<dbReference type="InterPro" id="IPR013024">
    <property type="entry name" value="GGCT-like"/>
</dbReference>
<evidence type="ECO:0000256" key="2">
    <source>
        <dbReference type="PIRSR" id="PIRSR639126-1"/>
    </source>
</evidence>
<dbReference type="SUPFAM" id="SSF110857">
    <property type="entry name" value="Gamma-glutamyl cyclotransferase-like"/>
    <property type="match status" value="1"/>
</dbReference>
<evidence type="ECO:0000259" key="4">
    <source>
        <dbReference type="Pfam" id="PF06094"/>
    </source>
</evidence>
<reference evidence="5 7" key="1">
    <citation type="journal article" date="2011" name="Stand. Genomic Sci.">
        <title>Draft genome sequence of Caminibacter mediatlanticus strain TB-2, an epsilonproteobacterium isolated from a deep-sea hydrothermal vent.</title>
        <authorList>
            <person name="Giovannelli D."/>
            <person name="Ferriera S."/>
            <person name="Johnson J."/>
            <person name="Kravitz S."/>
            <person name="Perez-Rodriguez I."/>
            <person name="Ricci J."/>
            <person name="O'Brien C."/>
            <person name="Voordeckers J.W."/>
            <person name="Bini E."/>
            <person name="Vetriani C."/>
        </authorList>
    </citation>
    <scope>NUCLEOTIDE SEQUENCE [LARGE SCALE GENOMIC DNA]</scope>
    <source>
        <strain evidence="5 7">TB-2</strain>
    </source>
</reference>
<evidence type="ECO:0000256" key="1">
    <source>
        <dbReference type="ARBA" id="ARBA00008861"/>
    </source>
</evidence>
<dbReference type="CDD" id="cd06661">
    <property type="entry name" value="GGCT_like"/>
    <property type="match status" value="1"/>
</dbReference>
<organism evidence="5 7">
    <name type="scientific">Caminibacter mediatlanticus TB-2</name>
    <dbReference type="NCBI Taxonomy" id="391592"/>
    <lineage>
        <taxon>Bacteria</taxon>
        <taxon>Pseudomonadati</taxon>
        <taxon>Campylobacterota</taxon>
        <taxon>Epsilonproteobacteria</taxon>
        <taxon>Nautiliales</taxon>
        <taxon>Nautiliaceae</taxon>
        <taxon>Caminibacter</taxon>
    </lineage>
</organism>
<dbReference type="GO" id="GO:0005829">
    <property type="term" value="C:cytosol"/>
    <property type="evidence" value="ECO:0007669"/>
    <property type="project" value="TreeGrafter"/>
</dbReference>
<keyword evidence="8" id="KW-1185">Reference proteome</keyword>
<protein>
    <recommendedName>
        <fullName evidence="3">Gamma-glutamylcyclotransferase family protein</fullName>
    </recommendedName>
</protein>
<dbReference type="InterPro" id="IPR009288">
    <property type="entry name" value="AIG2-like_dom"/>
</dbReference>
<dbReference type="PANTHER" id="PTHR12510">
    <property type="entry name" value="TROPONIN C-AKIN-1 PROTEIN"/>
    <property type="match status" value="1"/>
</dbReference>
<feature type="domain" description="Gamma-glutamylcyclotransferase AIG2-like" evidence="4">
    <location>
        <begin position="3"/>
        <end position="106"/>
    </location>
</feature>
<dbReference type="EMBL" id="CP040463">
    <property type="protein sequence ID" value="QCT94494.1"/>
    <property type="molecule type" value="Genomic_DNA"/>
</dbReference>
<dbReference type="Proteomes" id="UP000306825">
    <property type="component" value="Chromosome"/>
</dbReference>